<keyword evidence="5 7" id="KW-1133">Transmembrane helix</keyword>
<dbReference type="PANTHER" id="PTHR30193">
    <property type="entry name" value="ABC TRANSPORTER PERMEASE PROTEIN"/>
    <property type="match status" value="1"/>
</dbReference>
<keyword evidence="6 7" id="KW-0472">Membrane</keyword>
<dbReference type="InterPro" id="IPR051393">
    <property type="entry name" value="ABC_transporter_permease"/>
</dbReference>
<keyword evidence="2 7" id="KW-0813">Transport</keyword>
<feature type="transmembrane region" description="Helical" evidence="7">
    <location>
        <begin position="12"/>
        <end position="41"/>
    </location>
</feature>
<gene>
    <name evidence="9" type="ORF">F4Y08_00660</name>
</gene>
<comment type="similarity">
    <text evidence="7">Belongs to the binding-protein-dependent transport system permease family.</text>
</comment>
<feature type="transmembrane region" description="Helical" evidence="7">
    <location>
        <begin position="112"/>
        <end position="132"/>
    </location>
</feature>
<dbReference type="PANTHER" id="PTHR30193:SF37">
    <property type="entry name" value="INNER MEMBRANE ABC TRANSPORTER PERMEASE PROTEIN YCJO"/>
    <property type="match status" value="1"/>
</dbReference>
<proteinExistence type="inferred from homology"/>
<comment type="caution">
    <text evidence="9">The sequence shown here is derived from an EMBL/GenBank/DDBJ whole genome shotgun (WGS) entry which is preliminary data.</text>
</comment>
<evidence type="ECO:0000256" key="6">
    <source>
        <dbReference type="ARBA" id="ARBA00023136"/>
    </source>
</evidence>
<dbReference type="GO" id="GO:0005886">
    <property type="term" value="C:plasma membrane"/>
    <property type="evidence" value="ECO:0007669"/>
    <property type="project" value="UniProtKB-SubCell"/>
</dbReference>
<evidence type="ECO:0000256" key="7">
    <source>
        <dbReference type="RuleBase" id="RU363032"/>
    </source>
</evidence>
<evidence type="ECO:0000256" key="1">
    <source>
        <dbReference type="ARBA" id="ARBA00004651"/>
    </source>
</evidence>
<dbReference type="InterPro" id="IPR035906">
    <property type="entry name" value="MetI-like_sf"/>
</dbReference>
<feature type="domain" description="ABC transmembrane type-1" evidence="8">
    <location>
        <begin position="74"/>
        <end position="292"/>
    </location>
</feature>
<dbReference type="AlphaFoldDB" id="A0A6B1DMX9"/>
<sequence length="303" mass="34233">MKRGVSRLQLREYLWAYTFLGPAFFFLLVLVVFPILFALWISLHDWSLIPRDFPWIGFANYAEAIEDALTRKSLRNTLVYTVGVVPVGMSLALVLALIMNQDRLPLRTALRTVYFIPVITSWVAVSFVWIWMFEPHYGMVNNVLGFFGIEGPKWLASPTWALPAIMLVAIWKGLGFSMVIFLAGLQGIPREFYEAAQIDGASRWARFQNITFPLLNPTIVFITVTGVIGSLQVFTPAVIMTTRQGEAGGPIDSTRVMVYHIYATAFRYNDLGFGAALAFVLFALILVITLIQLRVTQREFEYG</sequence>
<reference evidence="9" key="1">
    <citation type="submission" date="2019-09" db="EMBL/GenBank/DDBJ databases">
        <title>Characterisation of the sponge microbiome using genome-centric metagenomics.</title>
        <authorList>
            <person name="Engelberts J.P."/>
            <person name="Robbins S.J."/>
            <person name="De Goeij J.M."/>
            <person name="Aranda M."/>
            <person name="Bell S.C."/>
            <person name="Webster N.S."/>
        </authorList>
    </citation>
    <scope>NUCLEOTIDE SEQUENCE</scope>
    <source>
        <strain evidence="9">SB0662_bin_9</strain>
    </source>
</reference>
<feature type="transmembrane region" description="Helical" evidence="7">
    <location>
        <begin position="212"/>
        <end position="234"/>
    </location>
</feature>
<feature type="transmembrane region" description="Helical" evidence="7">
    <location>
        <begin position="78"/>
        <end position="100"/>
    </location>
</feature>
<evidence type="ECO:0000313" key="9">
    <source>
        <dbReference type="EMBL" id="MYD88840.1"/>
    </source>
</evidence>
<dbReference type="SUPFAM" id="SSF161098">
    <property type="entry name" value="MetI-like"/>
    <property type="match status" value="1"/>
</dbReference>
<evidence type="ECO:0000256" key="2">
    <source>
        <dbReference type="ARBA" id="ARBA00022448"/>
    </source>
</evidence>
<organism evidence="9">
    <name type="scientific">Caldilineaceae bacterium SB0662_bin_9</name>
    <dbReference type="NCBI Taxonomy" id="2605258"/>
    <lineage>
        <taxon>Bacteria</taxon>
        <taxon>Bacillati</taxon>
        <taxon>Chloroflexota</taxon>
        <taxon>Caldilineae</taxon>
        <taxon>Caldilineales</taxon>
        <taxon>Caldilineaceae</taxon>
    </lineage>
</organism>
<evidence type="ECO:0000259" key="8">
    <source>
        <dbReference type="PROSITE" id="PS50928"/>
    </source>
</evidence>
<evidence type="ECO:0000256" key="4">
    <source>
        <dbReference type="ARBA" id="ARBA00022692"/>
    </source>
</evidence>
<dbReference type="EMBL" id="VXPY01000007">
    <property type="protein sequence ID" value="MYD88840.1"/>
    <property type="molecule type" value="Genomic_DNA"/>
</dbReference>
<name>A0A6B1DMX9_9CHLR</name>
<keyword evidence="4 7" id="KW-0812">Transmembrane</keyword>
<dbReference type="GO" id="GO:0055085">
    <property type="term" value="P:transmembrane transport"/>
    <property type="evidence" value="ECO:0007669"/>
    <property type="project" value="InterPro"/>
</dbReference>
<comment type="subcellular location">
    <subcellularLocation>
        <location evidence="1 7">Cell membrane</location>
        <topology evidence="1 7">Multi-pass membrane protein</topology>
    </subcellularLocation>
</comment>
<protein>
    <submittedName>
        <fullName evidence="9">Sugar ABC transporter permease</fullName>
    </submittedName>
</protein>
<evidence type="ECO:0000256" key="5">
    <source>
        <dbReference type="ARBA" id="ARBA00022989"/>
    </source>
</evidence>
<feature type="transmembrane region" description="Helical" evidence="7">
    <location>
        <begin position="160"/>
        <end position="183"/>
    </location>
</feature>
<accession>A0A6B1DMX9</accession>
<dbReference type="Pfam" id="PF00528">
    <property type="entry name" value="BPD_transp_1"/>
    <property type="match status" value="1"/>
</dbReference>
<evidence type="ECO:0000256" key="3">
    <source>
        <dbReference type="ARBA" id="ARBA00022475"/>
    </source>
</evidence>
<dbReference type="PROSITE" id="PS50928">
    <property type="entry name" value="ABC_TM1"/>
    <property type="match status" value="1"/>
</dbReference>
<keyword evidence="3" id="KW-1003">Cell membrane</keyword>
<feature type="transmembrane region" description="Helical" evidence="7">
    <location>
        <begin position="271"/>
        <end position="291"/>
    </location>
</feature>
<dbReference type="CDD" id="cd06261">
    <property type="entry name" value="TM_PBP2"/>
    <property type="match status" value="1"/>
</dbReference>
<dbReference type="Gene3D" id="1.10.3720.10">
    <property type="entry name" value="MetI-like"/>
    <property type="match status" value="1"/>
</dbReference>
<dbReference type="InterPro" id="IPR000515">
    <property type="entry name" value="MetI-like"/>
</dbReference>